<evidence type="ECO:0000313" key="1">
    <source>
        <dbReference type="EMBL" id="CAJ2506684.1"/>
    </source>
</evidence>
<dbReference type="AlphaFoldDB" id="A0AAI8VKL7"/>
<evidence type="ECO:0000313" key="2">
    <source>
        <dbReference type="Proteomes" id="UP001295740"/>
    </source>
</evidence>
<proteinExistence type="predicted"/>
<dbReference type="EMBL" id="CAUWAG010000010">
    <property type="protein sequence ID" value="CAJ2506684.1"/>
    <property type="molecule type" value="Genomic_DNA"/>
</dbReference>
<protein>
    <submittedName>
        <fullName evidence="1">Uu.00g078700.m01.CDS01</fullName>
    </submittedName>
</protein>
<sequence length="193" mass="21696">MDMYQSAIYNAKVAVTFDAITQNNKFGSNRWIWADCGVIIVKEEKAAPGTAWGEVLSHFFDDDKFERSIRLTGDSGLVLQEYGSNMKRKTLISDISVQTFDNMDANGFYDGREEVVIGYLPLRYPNTVFSIPYYESNTPLQLGFPGRSYPARTAWSAYGGRATAPPINDPMSTVYCPGGMYQPRQPNLKLGEW</sequence>
<keyword evidence="2" id="KW-1185">Reference proteome</keyword>
<organism evidence="1 2">
    <name type="scientific">Anthostomella pinea</name>
    <dbReference type="NCBI Taxonomy" id="933095"/>
    <lineage>
        <taxon>Eukaryota</taxon>
        <taxon>Fungi</taxon>
        <taxon>Dikarya</taxon>
        <taxon>Ascomycota</taxon>
        <taxon>Pezizomycotina</taxon>
        <taxon>Sordariomycetes</taxon>
        <taxon>Xylariomycetidae</taxon>
        <taxon>Xylariales</taxon>
        <taxon>Xylariaceae</taxon>
        <taxon>Anthostomella</taxon>
    </lineage>
</organism>
<comment type="caution">
    <text evidence="1">The sequence shown here is derived from an EMBL/GenBank/DDBJ whole genome shotgun (WGS) entry which is preliminary data.</text>
</comment>
<dbReference type="Proteomes" id="UP001295740">
    <property type="component" value="Unassembled WGS sequence"/>
</dbReference>
<name>A0AAI8VKL7_9PEZI</name>
<reference evidence="1" key="1">
    <citation type="submission" date="2023-10" db="EMBL/GenBank/DDBJ databases">
        <authorList>
            <person name="Hackl T."/>
        </authorList>
    </citation>
    <scope>NUCLEOTIDE SEQUENCE</scope>
</reference>
<accession>A0AAI8VKL7</accession>
<gene>
    <name evidence="1" type="ORF">KHLLAP_LOCUS7152</name>
</gene>